<dbReference type="RefSeq" id="WP_047760734.1">
    <property type="nucleotide sequence ID" value="NZ_CP091510.1"/>
</dbReference>
<comment type="caution">
    <text evidence="4">The sequence shown here is derived from an EMBL/GenBank/DDBJ whole genome shotgun (WGS) entry which is preliminary data.</text>
</comment>
<feature type="signal peptide" evidence="2">
    <location>
        <begin position="1"/>
        <end position="23"/>
    </location>
</feature>
<dbReference type="PATRIC" id="fig|1470200.3.peg.2066"/>
<gene>
    <name evidence="4" type="ORF">PL75_04565</name>
</gene>
<feature type="region of interest" description="Disordered" evidence="1">
    <location>
        <begin position="36"/>
        <end position="118"/>
    </location>
</feature>
<dbReference type="Proteomes" id="UP000036027">
    <property type="component" value="Unassembled WGS sequence"/>
</dbReference>
<dbReference type="EMBL" id="JTDO01000005">
    <property type="protein sequence ID" value="KLT73182.1"/>
    <property type="molecule type" value="Genomic_DNA"/>
</dbReference>
<feature type="compositionally biased region" description="Polar residues" evidence="1">
    <location>
        <begin position="78"/>
        <end position="92"/>
    </location>
</feature>
<organism evidence="4 5">
    <name type="scientific">Neisseria arctica</name>
    <dbReference type="NCBI Taxonomy" id="1470200"/>
    <lineage>
        <taxon>Bacteria</taxon>
        <taxon>Pseudomonadati</taxon>
        <taxon>Pseudomonadota</taxon>
        <taxon>Betaproteobacteria</taxon>
        <taxon>Neisseriales</taxon>
        <taxon>Neisseriaceae</taxon>
        <taxon>Neisseria</taxon>
    </lineage>
</organism>
<dbReference type="AlphaFoldDB" id="A0A0J0YSW0"/>
<keyword evidence="2" id="KW-0732">Signal</keyword>
<dbReference type="OrthoDB" id="8613872at2"/>
<keyword evidence="5" id="KW-1185">Reference proteome</keyword>
<name>A0A0J0YSW0_9NEIS</name>
<evidence type="ECO:0000256" key="1">
    <source>
        <dbReference type="SAM" id="MobiDB-lite"/>
    </source>
</evidence>
<evidence type="ECO:0000259" key="3">
    <source>
        <dbReference type="Pfam" id="PF13511"/>
    </source>
</evidence>
<evidence type="ECO:0000313" key="5">
    <source>
        <dbReference type="Proteomes" id="UP000036027"/>
    </source>
</evidence>
<evidence type="ECO:0000256" key="2">
    <source>
        <dbReference type="SAM" id="SignalP"/>
    </source>
</evidence>
<proteinExistence type="predicted"/>
<feature type="chain" id="PRO_5005246753" evidence="2">
    <location>
        <begin position="24"/>
        <end position="148"/>
    </location>
</feature>
<evidence type="ECO:0000313" key="4">
    <source>
        <dbReference type="EMBL" id="KLT73182.1"/>
    </source>
</evidence>
<feature type="domain" description="DUF4124" evidence="3">
    <location>
        <begin position="15"/>
        <end position="69"/>
    </location>
</feature>
<dbReference type="Pfam" id="PF13511">
    <property type="entry name" value="DUF4124"/>
    <property type="match status" value="1"/>
</dbReference>
<accession>A0A0J0YSW0</accession>
<reference evidence="4 5" key="1">
    <citation type="submission" date="2014-11" db="EMBL/GenBank/DDBJ databases">
        <title>Genome of a novel goose pathogen.</title>
        <authorList>
            <person name="Hansen C.M."/>
            <person name="Hueffer K."/>
            <person name="Choi S.C."/>
        </authorList>
    </citation>
    <scope>NUCLEOTIDE SEQUENCE [LARGE SCALE GENOMIC DNA]</scope>
    <source>
        <strain evidence="4 5">KH1503</strain>
    </source>
</reference>
<dbReference type="STRING" id="1470200.PL75_04565"/>
<sequence length="148" mass="16618">MQLIKTAKILALGVLFASSSLYASEVFSWKNANGSTSYSDVPRNLKPSHASRLNVRTQTVTPPPAAPAAEPVSGESLAEQQQQLSNQVAQHNRQIEEQNKKIEEENRQQREANCKTARMNRQFAESARSNNRDQLIQRYDADISKFCN</sequence>
<protein>
    <submittedName>
        <fullName evidence="4">YSIRK family Signal peptide</fullName>
    </submittedName>
</protein>
<feature type="compositionally biased region" description="Basic and acidic residues" evidence="1">
    <location>
        <begin position="93"/>
        <end position="113"/>
    </location>
</feature>
<dbReference type="InterPro" id="IPR025392">
    <property type="entry name" value="DUF4124"/>
</dbReference>